<evidence type="ECO:0000256" key="1">
    <source>
        <dbReference type="SAM" id="Phobius"/>
    </source>
</evidence>
<proteinExistence type="predicted"/>
<keyword evidence="3" id="KW-1185">Reference proteome</keyword>
<comment type="caution">
    <text evidence="2">The sequence shown here is derived from an EMBL/GenBank/DDBJ whole genome shotgun (WGS) entry which is preliminary data.</text>
</comment>
<keyword evidence="1" id="KW-1133">Transmembrane helix</keyword>
<keyword evidence="1" id="KW-0812">Transmembrane</keyword>
<feature type="transmembrane region" description="Helical" evidence="1">
    <location>
        <begin position="12"/>
        <end position="34"/>
    </location>
</feature>
<reference evidence="2 3" key="1">
    <citation type="submission" date="2020-08" db="EMBL/GenBank/DDBJ databases">
        <title>Genomic Encyclopedia of Type Strains, Phase III (KMG-III): the genomes of soil and plant-associated and newly described type strains.</title>
        <authorList>
            <person name="Whitman W."/>
        </authorList>
    </citation>
    <scope>NUCLEOTIDE SEQUENCE [LARGE SCALE GENOMIC DNA]</scope>
    <source>
        <strain evidence="2 3">CECT 3265</strain>
    </source>
</reference>
<dbReference type="AlphaFoldDB" id="A0A7W7LBY5"/>
<evidence type="ECO:0000313" key="2">
    <source>
        <dbReference type="EMBL" id="MBB4887182.1"/>
    </source>
</evidence>
<dbReference type="Proteomes" id="UP000556436">
    <property type="component" value="Unassembled WGS sequence"/>
</dbReference>
<protein>
    <submittedName>
        <fullName evidence="2">Uncharacterized protein</fullName>
    </submittedName>
</protein>
<dbReference type="EMBL" id="JACHJG010000006">
    <property type="protein sequence ID" value="MBB4887182.1"/>
    <property type="molecule type" value="Genomic_DNA"/>
</dbReference>
<keyword evidence="1" id="KW-0472">Membrane</keyword>
<sequence>MVKGSLLTPRSALVLLLGVLTGLGAGVLSGLAGVDAARCVLFGGAVFGAAVSFFDRLVADSDA</sequence>
<accession>A0A7W7LBY5</accession>
<name>A0A7W7LBY5_STRNE</name>
<organism evidence="2 3">
    <name type="scientific">Streptomyces netropsis</name>
    <name type="common">Streptoverticillium netropsis</name>
    <dbReference type="NCBI Taxonomy" id="55404"/>
    <lineage>
        <taxon>Bacteria</taxon>
        <taxon>Bacillati</taxon>
        <taxon>Actinomycetota</taxon>
        <taxon>Actinomycetes</taxon>
        <taxon>Kitasatosporales</taxon>
        <taxon>Streptomycetaceae</taxon>
        <taxon>Streptomyces</taxon>
    </lineage>
</organism>
<evidence type="ECO:0000313" key="3">
    <source>
        <dbReference type="Proteomes" id="UP000556436"/>
    </source>
</evidence>
<gene>
    <name evidence="2" type="ORF">FHS38_003236</name>
</gene>
<dbReference type="RefSeq" id="WP_221495108.1">
    <property type="nucleotide sequence ID" value="NZ_BMRW01000002.1"/>
</dbReference>